<feature type="transmembrane region" description="Helical" evidence="1">
    <location>
        <begin position="132"/>
        <end position="150"/>
    </location>
</feature>
<comment type="caution">
    <text evidence="2">The sequence shown here is derived from an EMBL/GenBank/DDBJ whole genome shotgun (WGS) entry which is preliminary data.</text>
</comment>
<organism evidence="2 3">
    <name type="scientific">Candidatus Roizmanbacteria bacterium RIFOXYA1_FULL_41_12</name>
    <dbReference type="NCBI Taxonomy" id="1802082"/>
    <lineage>
        <taxon>Bacteria</taxon>
        <taxon>Candidatus Roizmaniibacteriota</taxon>
    </lineage>
</organism>
<feature type="transmembrane region" description="Helical" evidence="1">
    <location>
        <begin position="171"/>
        <end position="193"/>
    </location>
</feature>
<evidence type="ECO:0000313" key="3">
    <source>
        <dbReference type="Proteomes" id="UP000178450"/>
    </source>
</evidence>
<feature type="transmembrane region" description="Helical" evidence="1">
    <location>
        <begin position="20"/>
        <end position="49"/>
    </location>
</feature>
<protein>
    <recommendedName>
        <fullName evidence="4">Glycerophosphoryl diester phosphodiesterase membrane domain-containing protein</fullName>
    </recommendedName>
</protein>
<evidence type="ECO:0008006" key="4">
    <source>
        <dbReference type="Google" id="ProtNLM"/>
    </source>
</evidence>
<feature type="transmembrane region" description="Helical" evidence="1">
    <location>
        <begin position="205"/>
        <end position="222"/>
    </location>
</feature>
<feature type="transmembrane region" description="Helical" evidence="1">
    <location>
        <begin position="55"/>
        <end position="76"/>
    </location>
</feature>
<dbReference type="EMBL" id="MGBG01000015">
    <property type="protein sequence ID" value="OGK64746.1"/>
    <property type="molecule type" value="Genomic_DNA"/>
</dbReference>
<dbReference type="Proteomes" id="UP000178450">
    <property type="component" value="Unassembled WGS sequence"/>
</dbReference>
<accession>A0A1F7KA52</accession>
<evidence type="ECO:0000313" key="2">
    <source>
        <dbReference type="EMBL" id="OGK64746.1"/>
    </source>
</evidence>
<evidence type="ECO:0000256" key="1">
    <source>
        <dbReference type="SAM" id="Phobius"/>
    </source>
</evidence>
<keyword evidence="1" id="KW-0472">Membrane</keyword>
<keyword evidence="1" id="KW-1133">Transmembrane helix</keyword>
<gene>
    <name evidence="2" type="ORF">A2209_00235</name>
</gene>
<dbReference type="AlphaFoldDB" id="A0A1F7KA52"/>
<proteinExistence type="predicted"/>
<reference evidence="2 3" key="1">
    <citation type="journal article" date="2016" name="Nat. Commun.">
        <title>Thousands of microbial genomes shed light on interconnected biogeochemical processes in an aquifer system.</title>
        <authorList>
            <person name="Anantharaman K."/>
            <person name="Brown C.T."/>
            <person name="Hug L.A."/>
            <person name="Sharon I."/>
            <person name="Castelle C.J."/>
            <person name="Probst A.J."/>
            <person name="Thomas B.C."/>
            <person name="Singh A."/>
            <person name="Wilkins M.J."/>
            <person name="Karaoz U."/>
            <person name="Brodie E.L."/>
            <person name="Williams K.H."/>
            <person name="Hubbard S.S."/>
            <person name="Banfield J.F."/>
        </authorList>
    </citation>
    <scope>NUCLEOTIDE SEQUENCE [LARGE SCALE GENOMIC DNA]</scope>
</reference>
<feature type="transmembrane region" description="Helical" evidence="1">
    <location>
        <begin position="106"/>
        <end position="126"/>
    </location>
</feature>
<keyword evidence="1" id="KW-0812">Transmembrane</keyword>
<name>A0A1F7KA52_9BACT</name>
<feature type="transmembrane region" description="Helical" evidence="1">
    <location>
        <begin position="234"/>
        <end position="252"/>
    </location>
</feature>
<sequence>MEKLIKLSLARLKKTLLRYFLVYVLGVLATLAMFLVLGLVAGLFYGLFLLLGKNLILATILIIVYVLIAIISAIYLSSWLSLAQISTITSDEVKDLTDSFKKTRGLVWPYVGFFMLSCLFGLGIFYLNILLFIPLFLWSIWGAFSIFAFLDNHRGGLTPLWYSKAKIKGHFWKVFLYYAVLYFALIILSSLVMQVDSQYSFVNSLLWFLFMPFMIGFSYELYRSLPEPETVTKPKIWIGLAILGWLLYIVLLKQIPLGNWCNIVKHKIPAVNIQCRK</sequence>